<protein>
    <submittedName>
        <fullName evidence="1">Uncharacterized protein</fullName>
    </submittedName>
</protein>
<dbReference type="EMBL" id="BT145828">
    <property type="protein sequence ID" value="AFK45622.1"/>
    <property type="molecule type" value="mRNA"/>
</dbReference>
<sequence length="110" mass="11946">MTSRTKRQKRKWILTLSLLPQPSDCASHSYSTGSIQSVSTTSFHFSTIFAAPNTDSFPLDSILSTELAEEFTVLTDFHFLNLLPQTSTISGAVFANNTGLLGSLCHCSGD</sequence>
<dbReference type="AlphaFoldDB" id="I3SZD0"/>
<reference evidence="1" key="1">
    <citation type="submission" date="2012-05" db="EMBL/GenBank/DDBJ databases">
        <authorList>
            <person name="Krishnakumar V."/>
            <person name="Cheung F."/>
            <person name="Xiao Y."/>
            <person name="Chan A."/>
            <person name="Moskal W.A."/>
            <person name="Town C.D."/>
        </authorList>
    </citation>
    <scope>NUCLEOTIDE SEQUENCE</scope>
</reference>
<accession>I3SZD0</accession>
<evidence type="ECO:0000313" key="1">
    <source>
        <dbReference type="EMBL" id="AFK45622.1"/>
    </source>
</evidence>
<proteinExistence type="evidence at transcript level"/>
<organism evidence="1">
    <name type="scientific">Medicago truncatula</name>
    <name type="common">Barrel medic</name>
    <name type="synonym">Medicago tribuloides</name>
    <dbReference type="NCBI Taxonomy" id="3880"/>
    <lineage>
        <taxon>Eukaryota</taxon>
        <taxon>Viridiplantae</taxon>
        <taxon>Streptophyta</taxon>
        <taxon>Embryophyta</taxon>
        <taxon>Tracheophyta</taxon>
        <taxon>Spermatophyta</taxon>
        <taxon>Magnoliopsida</taxon>
        <taxon>eudicotyledons</taxon>
        <taxon>Gunneridae</taxon>
        <taxon>Pentapetalae</taxon>
        <taxon>rosids</taxon>
        <taxon>fabids</taxon>
        <taxon>Fabales</taxon>
        <taxon>Fabaceae</taxon>
        <taxon>Papilionoideae</taxon>
        <taxon>50 kb inversion clade</taxon>
        <taxon>NPAAA clade</taxon>
        <taxon>Hologalegina</taxon>
        <taxon>IRL clade</taxon>
        <taxon>Trifolieae</taxon>
        <taxon>Medicago</taxon>
    </lineage>
</organism>
<name>I3SZD0_MEDTR</name>